<gene>
    <name evidence="6" type="ORF">FW778_01445</name>
</gene>
<protein>
    <submittedName>
        <fullName evidence="6">Sodium:proton antiporter</fullName>
    </submittedName>
</protein>
<evidence type="ECO:0000313" key="6">
    <source>
        <dbReference type="EMBL" id="KAA9040733.1"/>
    </source>
</evidence>
<proteinExistence type="predicted"/>
<reference evidence="6 7" key="1">
    <citation type="submission" date="2019-09" db="EMBL/GenBank/DDBJ databases">
        <title>Draft genome sequence of Ginsengibacter sp. BR5-29.</title>
        <authorList>
            <person name="Im W.-T."/>
        </authorList>
    </citation>
    <scope>NUCLEOTIDE SEQUENCE [LARGE SCALE GENOMIC DNA]</scope>
    <source>
        <strain evidence="6 7">BR5-29</strain>
    </source>
</reference>
<keyword evidence="2" id="KW-0813">Transport</keyword>
<dbReference type="PANTHER" id="PTHR32507:SF0">
    <property type="entry name" value="NA(+)_H(+) ANTIPORTER 2-RELATED"/>
    <property type="match status" value="1"/>
</dbReference>
<evidence type="ECO:0000256" key="3">
    <source>
        <dbReference type="ARBA" id="ARBA00022449"/>
    </source>
</evidence>
<keyword evidence="5" id="KW-0812">Transmembrane</keyword>
<feature type="transmembrane region" description="Helical" evidence="5">
    <location>
        <begin position="183"/>
        <end position="205"/>
    </location>
</feature>
<dbReference type="EMBL" id="VYQF01000001">
    <property type="protein sequence ID" value="KAA9040733.1"/>
    <property type="molecule type" value="Genomic_DNA"/>
</dbReference>
<keyword evidence="5" id="KW-0472">Membrane</keyword>
<feature type="transmembrane region" description="Helical" evidence="5">
    <location>
        <begin position="150"/>
        <end position="171"/>
    </location>
</feature>
<comment type="subcellular location">
    <subcellularLocation>
        <location evidence="1">Cell membrane</location>
        <topology evidence="1">Multi-pass membrane protein</topology>
    </subcellularLocation>
</comment>
<dbReference type="PANTHER" id="PTHR32507">
    <property type="entry name" value="NA(+)/H(+) ANTIPORTER 1"/>
    <property type="match status" value="1"/>
</dbReference>
<keyword evidence="7" id="KW-1185">Reference proteome</keyword>
<accession>A0A5J5IK43</accession>
<dbReference type="InterPro" id="IPR038770">
    <property type="entry name" value="Na+/solute_symporter_sf"/>
</dbReference>
<keyword evidence="4" id="KW-0406">Ion transport</keyword>
<dbReference type="RefSeq" id="WP_150412792.1">
    <property type="nucleotide sequence ID" value="NZ_VYQF01000001.1"/>
</dbReference>
<feature type="transmembrane region" description="Helical" evidence="5">
    <location>
        <begin position="273"/>
        <end position="295"/>
    </location>
</feature>
<name>A0A5J5IK43_9BACT</name>
<feature type="transmembrane region" description="Helical" evidence="5">
    <location>
        <begin position="335"/>
        <end position="353"/>
    </location>
</feature>
<sequence length="403" mass="45355">MTIPIIITLCGLLLIAYVFDLTSSLTKIPSVLLLLLLGWIVRQVSQLMKINIPDLTGLLPFLGTIGLILIVLEGALELDFDKSKKIIIVKSFFVALIPILLLSFLLAFLFQYFENISYKLSLTNAIPFCIISSSVAISSVKNLTTSNREFVVYESSLSDILGVLFFNYIALNSVINLQSAGAFTVQLLIIALISFFATLALSYLLSKIEHNIKFVPIILLLILIYAISEIYHLPALIFILLFGLFLGNLDQLKQFKWIQMLRPRELNKEVHKFKELIVEITFLIRALFFLLFGYLIKRSDILNAETLIWAITIVALVFLFRAILLKLFKLPLSPLLFIAPRGLVNVLLFLAIIPSQNISFVNTSLVIQVIILTALIMMIGLMFTKNPVTITIKNEQITETVAE</sequence>
<feature type="transmembrane region" description="Helical" evidence="5">
    <location>
        <begin position="234"/>
        <end position="252"/>
    </location>
</feature>
<keyword evidence="3" id="KW-0050">Antiport</keyword>
<organism evidence="6 7">
    <name type="scientific">Ginsengibacter hankyongi</name>
    <dbReference type="NCBI Taxonomy" id="2607284"/>
    <lineage>
        <taxon>Bacteria</taxon>
        <taxon>Pseudomonadati</taxon>
        <taxon>Bacteroidota</taxon>
        <taxon>Chitinophagia</taxon>
        <taxon>Chitinophagales</taxon>
        <taxon>Chitinophagaceae</taxon>
        <taxon>Ginsengibacter</taxon>
    </lineage>
</organism>
<dbReference type="Gene3D" id="1.20.1530.20">
    <property type="match status" value="1"/>
</dbReference>
<dbReference type="GO" id="GO:0006811">
    <property type="term" value="P:monoatomic ion transport"/>
    <property type="evidence" value="ECO:0007669"/>
    <property type="project" value="UniProtKB-KW"/>
</dbReference>
<evidence type="ECO:0000256" key="2">
    <source>
        <dbReference type="ARBA" id="ARBA00022448"/>
    </source>
</evidence>
<evidence type="ECO:0000256" key="4">
    <source>
        <dbReference type="ARBA" id="ARBA00023065"/>
    </source>
</evidence>
<feature type="transmembrane region" description="Helical" evidence="5">
    <location>
        <begin position="12"/>
        <end position="41"/>
    </location>
</feature>
<dbReference type="AlphaFoldDB" id="A0A5J5IK43"/>
<keyword evidence="5" id="KW-1133">Transmembrane helix</keyword>
<feature type="transmembrane region" description="Helical" evidence="5">
    <location>
        <begin position="212"/>
        <end position="228"/>
    </location>
</feature>
<evidence type="ECO:0000313" key="7">
    <source>
        <dbReference type="Proteomes" id="UP000326903"/>
    </source>
</evidence>
<evidence type="ECO:0000256" key="1">
    <source>
        <dbReference type="ARBA" id="ARBA00004651"/>
    </source>
</evidence>
<feature type="transmembrane region" description="Helical" evidence="5">
    <location>
        <begin position="307"/>
        <end position="328"/>
    </location>
</feature>
<feature type="transmembrane region" description="Helical" evidence="5">
    <location>
        <begin position="365"/>
        <end position="383"/>
    </location>
</feature>
<feature type="transmembrane region" description="Helical" evidence="5">
    <location>
        <begin position="92"/>
        <end position="113"/>
    </location>
</feature>
<feature type="transmembrane region" description="Helical" evidence="5">
    <location>
        <begin position="61"/>
        <end position="80"/>
    </location>
</feature>
<comment type="caution">
    <text evidence="6">The sequence shown here is derived from an EMBL/GenBank/DDBJ whole genome shotgun (WGS) entry which is preliminary data.</text>
</comment>
<dbReference type="GO" id="GO:0015297">
    <property type="term" value="F:antiporter activity"/>
    <property type="evidence" value="ECO:0007669"/>
    <property type="project" value="UniProtKB-KW"/>
</dbReference>
<evidence type="ECO:0000256" key="5">
    <source>
        <dbReference type="SAM" id="Phobius"/>
    </source>
</evidence>
<dbReference type="GO" id="GO:0005886">
    <property type="term" value="C:plasma membrane"/>
    <property type="evidence" value="ECO:0007669"/>
    <property type="project" value="UniProtKB-SubCell"/>
</dbReference>
<feature type="transmembrane region" description="Helical" evidence="5">
    <location>
        <begin position="125"/>
        <end position="143"/>
    </location>
</feature>
<dbReference type="Proteomes" id="UP000326903">
    <property type="component" value="Unassembled WGS sequence"/>
</dbReference>